<name>A0A1V1WBW9_9SCOR</name>
<feature type="signal peptide" evidence="5">
    <location>
        <begin position="1"/>
        <end position="24"/>
    </location>
</feature>
<comment type="subcellular location">
    <subcellularLocation>
        <location evidence="1">Secreted</location>
    </subcellularLocation>
</comment>
<dbReference type="EMBL" id="GFCD01000009">
    <property type="protein sequence ID" value="JAV45776.1"/>
    <property type="molecule type" value="Transcribed_RNA"/>
</dbReference>
<dbReference type="PROSITE" id="PS01138">
    <property type="entry name" value="SCORP_SHORT_TOXIN"/>
    <property type="match status" value="1"/>
</dbReference>
<sequence length="62" mass="7003">MNKTLIFSMLLLITIMMTIGDADGERCSSSTYCNSYCWKKAKCTRGKCINKECKCYNCGRGD</sequence>
<keyword evidence="6" id="KW-0406">Ion transport</keyword>
<dbReference type="Pfam" id="PF00451">
    <property type="entry name" value="Toxin_2"/>
    <property type="match status" value="1"/>
</dbReference>
<dbReference type="GO" id="GO:0008200">
    <property type="term" value="F:ion channel inhibitor activity"/>
    <property type="evidence" value="ECO:0007669"/>
    <property type="project" value="InterPro"/>
</dbReference>
<keyword evidence="6" id="KW-0407">Ion channel</keyword>
<organism evidence="6">
    <name type="scientific">Superstitionia donensis</name>
    <dbReference type="NCBI Taxonomy" id="311983"/>
    <lineage>
        <taxon>Eukaryota</taxon>
        <taxon>Metazoa</taxon>
        <taxon>Ecdysozoa</taxon>
        <taxon>Arthropoda</taxon>
        <taxon>Chelicerata</taxon>
        <taxon>Arachnida</taxon>
        <taxon>Scorpiones</taxon>
        <taxon>Iurida</taxon>
        <taxon>Chactoidea</taxon>
        <taxon>Superstitionidae</taxon>
        <taxon>Superstitionia</taxon>
    </lineage>
</organism>
<feature type="chain" id="PRO_5012437401" evidence="5">
    <location>
        <begin position="25"/>
        <end position="62"/>
    </location>
</feature>
<dbReference type="Gene3D" id="3.30.30.10">
    <property type="entry name" value="Knottin, scorpion toxin-like"/>
    <property type="match status" value="1"/>
</dbReference>
<proteinExistence type="predicted"/>
<protein>
    <submittedName>
        <fullName evidence="6">Putative K+ channel toxin</fullName>
    </submittedName>
</protein>
<evidence type="ECO:0000256" key="4">
    <source>
        <dbReference type="ARBA" id="ARBA00023157"/>
    </source>
</evidence>
<reference evidence="6" key="1">
    <citation type="journal article" date="2016" name="Toxins">
        <title>Venom Gland Transcriptomic and Proteomic Analyses of the Enigmatic Scorpion Superstitionia donensis (Scorpiones: Superstitioniidae), with Insights on the Evolution of Its Venom Components.</title>
        <authorList>
            <person name="Santibanez-Lopez C.E."/>
            <person name="Cid-Uribe J.I."/>
            <person name="Batista C.V."/>
            <person name="Ortiz E."/>
            <person name="Possani L.D."/>
        </authorList>
    </citation>
    <scope>NUCLEOTIDE SEQUENCE</scope>
    <source>
        <strain evidence="6">Pooled</strain>
        <tissue evidence="6">Venom gland</tissue>
    </source>
</reference>
<evidence type="ECO:0000313" key="6">
    <source>
        <dbReference type="EMBL" id="JAV45776.1"/>
    </source>
</evidence>
<keyword evidence="6" id="KW-0813">Transport</keyword>
<dbReference type="InterPro" id="IPR001947">
    <property type="entry name" value="Scorpion_toxinS_K_inh"/>
</dbReference>
<evidence type="ECO:0000256" key="2">
    <source>
        <dbReference type="ARBA" id="ARBA00022525"/>
    </source>
</evidence>
<keyword evidence="4" id="KW-1015">Disulfide bond</keyword>
<evidence type="ECO:0000256" key="3">
    <source>
        <dbReference type="ARBA" id="ARBA00022656"/>
    </source>
</evidence>
<keyword evidence="5" id="KW-0732">Signal</keyword>
<accession>A0A1V1WBW9</accession>
<evidence type="ECO:0000256" key="1">
    <source>
        <dbReference type="ARBA" id="ARBA00004613"/>
    </source>
</evidence>
<dbReference type="GO" id="GO:0005576">
    <property type="term" value="C:extracellular region"/>
    <property type="evidence" value="ECO:0007669"/>
    <property type="project" value="UniProtKB-SubCell"/>
</dbReference>
<dbReference type="GO" id="GO:0090729">
    <property type="term" value="F:toxin activity"/>
    <property type="evidence" value="ECO:0007669"/>
    <property type="project" value="UniProtKB-KW"/>
</dbReference>
<dbReference type="SUPFAM" id="SSF57095">
    <property type="entry name" value="Scorpion toxin-like"/>
    <property type="match status" value="1"/>
</dbReference>
<dbReference type="AlphaFoldDB" id="A0A1V1WBW9"/>
<evidence type="ECO:0000256" key="5">
    <source>
        <dbReference type="SAM" id="SignalP"/>
    </source>
</evidence>
<keyword evidence="3" id="KW-0800">Toxin</keyword>
<dbReference type="GO" id="GO:0034220">
    <property type="term" value="P:monoatomic ion transmembrane transport"/>
    <property type="evidence" value="ECO:0007669"/>
    <property type="project" value="UniProtKB-KW"/>
</dbReference>
<dbReference type="InterPro" id="IPR036574">
    <property type="entry name" value="Scorpion_toxin-like_sf"/>
</dbReference>
<keyword evidence="2" id="KW-0964">Secreted</keyword>